<proteinExistence type="predicted"/>
<evidence type="ECO:0000313" key="2">
    <source>
        <dbReference type="EMBL" id="KAB7576198.1"/>
    </source>
</evidence>
<reference evidence="8 13" key="4">
    <citation type="submission" date="2018-05" db="EMBL/GenBank/DDBJ databases">
        <title>Vancomycin-resistant Enterococcus faecium strain from Chelyabinsk, Russia.</title>
        <authorList>
            <person name="Gostev V."/>
            <person name="Goncharov A."/>
            <person name="Kolodzhieva V."/>
            <person name="Suvorov A."/>
            <person name="Sidorenko S."/>
            <person name="Zueva L."/>
        </authorList>
    </citation>
    <scope>NUCLEOTIDE SEQUENCE [LARGE SCALE GENOMIC DNA]</scope>
    <source>
        <strain evidence="8 13">20</strain>
    </source>
</reference>
<dbReference type="EMBL" id="JAIFOC010000119">
    <property type="protein sequence ID" value="MBX4223478.1"/>
    <property type="molecule type" value="Genomic_DNA"/>
</dbReference>
<dbReference type="Proteomes" id="UP000183509">
    <property type="component" value="Unassembled WGS sequence"/>
</dbReference>
<feature type="transmembrane region" description="Helical" evidence="1">
    <location>
        <begin position="31"/>
        <end position="52"/>
    </location>
</feature>
<keyword evidence="1" id="KW-1133">Transmembrane helix</keyword>
<evidence type="ECO:0000256" key="1">
    <source>
        <dbReference type="SAM" id="Phobius"/>
    </source>
</evidence>
<keyword evidence="1" id="KW-0472">Membrane</keyword>
<feature type="transmembrane region" description="Helical" evidence="1">
    <location>
        <begin position="6"/>
        <end position="24"/>
    </location>
</feature>
<evidence type="ECO:0000313" key="9">
    <source>
        <dbReference type="EMBL" id="SAZ07212.1"/>
    </source>
</evidence>
<feature type="transmembrane region" description="Helical" evidence="1">
    <location>
        <begin position="58"/>
        <end position="78"/>
    </location>
</feature>
<dbReference type="EMBL" id="QHGU01000068">
    <property type="protein sequence ID" value="PZM55038.1"/>
    <property type="molecule type" value="Genomic_DNA"/>
</dbReference>
<evidence type="ECO:0000313" key="5">
    <source>
        <dbReference type="EMBL" id="MDC4248223.1"/>
    </source>
</evidence>
<dbReference type="PATRIC" id="fig|1352.1358.peg.1679"/>
<keyword evidence="1" id="KW-0812">Transmembrane</keyword>
<evidence type="ECO:0000313" key="14">
    <source>
        <dbReference type="Proteomes" id="UP000469871"/>
    </source>
</evidence>
<dbReference type="Proteomes" id="UP001260956">
    <property type="component" value="Unassembled WGS sequence"/>
</dbReference>
<evidence type="ECO:0000313" key="12">
    <source>
        <dbReference type="Proteomes" id="UP000191171"/>
    </source>
</evidence>
<dbReference type="EMBL" id="WEFP01000001">
    <property type="protein sequence ID" value="KAB7576198.1"/>
    <property type="molecule type" value="Genomic_DNA"/>
</dbReference>
<evidence type="ECO:0000313" key="4">
    <source>
        <dbReference type="EMBL" id="MBX4223478.1"/>
    </source>
</evidence>
<evidence type="ECO:0000313" key="10">
    <source>
        <dbReference type="Proteomes" id="UP000070452"/>
    </source>
</evidence>
<evidence type="ECO:0000313" key="8">
    <source>
        <dbReference type="EMBL" id="PZM55038.1"/>
    </source>
</evidence>
<dbReference type="EMBL" id="MVGJ01000047">
    <property type="protein sequence ID" value="OOL82462.1"/>
    <property type="molecule type" value="Genomic_DNA"/>
</dbReference>
<dbReference type="Proteomes" id="UP000070452">
    <property type="component" value="Unassembled WGS sequence"/>
</dbReference>
<dbReference type="Proteomes" id="UP000469871">
    <property type="component" value="Unassembled WGS sequence"/>
</dbReference>
<evidence type="ECO:0000313" key="13">
    <source>
        <dbReference type="Proteomes" id="UP000249070"/>
    </source>
</evidence>
<evidence type="ECO:0000313" key="11">
    <source>
        <dbReference type="Proteomes" id="UP000183509"/>
    </source>
</evidence>
<name>A0A133CGA8_ENTFC</name>
<comment type="caution">
    <text evidence="7">The sequence shown here is derived from an EMBL/GenBank/DDBJ whole genome shotgun (WGS) entry which is preliminary data.</text>
</comment>
<evidence type="ECO:0000313" key="3">
    <source>
        <dbReference type="EMBL" id="KWX19145.1"/>
    </source>
</evidence>
<accession>A0A133CGA8</accession>
<reference evidence="6" key="8">
    <citation type="submission" date="2023-03" db="EMBL/GenBank/DDBJ databases">
        <authorList>
            <person name="Shen W."/>
            <person name="Cai J."/>
        </authorList>
    </citation>
    <scope>NUCLEOTIDE SEQUENCE</scope>
    <source>
        <strain evidence="6">B1010-2</strain>
    </source>
</reference>
<dbReference type="Proteomes" id="UP000249070">
    <property type="component" value="Unassembled WGS sequence"/>
</dbReference>
<organism evidence="7 12">
    <name type="scientific">Enterococcus faecium</name>
    <name type="common">Streptococcus faecium</name>
    <dbReference type="NCBI Taxonomy" id="1352"/>
    <lineage>
        <taxon>Bacteria</taxon>
        <taxon>Bacillati</taxon>
        <taxon>Bacillota</taxon>
        <taxon>Bacilli</taxon>
        <taxon>Lactobacillales</taxon>
        <taxon>Enterococcaceae</taxon>
        <taxon>Enterococcus</taxon>
    </lineage>
</organism>
<dbReference type="EMBL" id="LRHK01000001">
    <property type="protein sequence ID" value="KWX19145.1"/>
    <property type="molecule type" value="Genomic_DNA"/>
</dbReference>
<reference evidence="7 12" key="3">
    <citation type="submission" date="2017-02" db="EMBL/GenBank/DDBJ databases">
        <title>Clonality and virulence of isolates of VRE in Hematopoietic Stem Cell Transplanted (HSCT) patients.</title>
        <authorList>
            <person name="Marchi A.P."/>
            <person name="Martins R.C."/>
            <person name="Marie S.K."/>
            <person name="Levin A.S."/>
            <person name="Costa S.F."/>
        </authorList>
    </citation>
    <scope>NUCLEOTIDE SEQUENCE [LARGE SCALE GENOMIC DNA]</scope>
    <source>
        <strain evidence="7 12">LIM1759</strain>
    </source>
</reference>
<protein>
    <submittedName>
        <fullName evidence="7">Uncharacterized protein</fullName>
    </submittedName>
</protein>
<reference evidence="4" key="6">
    <citation type="journal article" date="2022" name="J. Anim. Sci.">
        <title>Whole genome sequence analyses-based assessment of virulence potential and antimicrobial susceptibilities and resistance of Enterococcus faecium strains isolated from commercial swine and cattle probiotic products.</title>
        <authorList>
            <person name="Shridhar P.B."/>
            <person name="Amachawadi R.G."/>
            <person name="Tokach M."/>
            <person name="Patel I."/>
            <person name="Gangiredla J."/>
            <person name="Mammel M."/>
            <person name="Nagaraja T.G."/>
        </authorList>
    </citation>
    <scope>NUCLEOTIDE SEQUENCE</scope>
    <source>
        <strain evidence="4">EF215</strain>
    </source>
</reference>
<evidence type="ECO:0000313" key="7">
    <source>
        <dbReference type="EMBL" id="OOL82462.1"/>
    </source>
</evidence>
<sequence>MITLVRVLFWVPAVALVASIVYLMNWNKERFYLAILTLPAIYFMWKVFNYNYFEPDSVFIEELSGLVLSLLIVILYLIRLNKKH</sequence>
<dbReference type="GeneID" id="66454405"/>
<dbReference type="RefSeq" id="WP_002296665.1">
    <property type="nucleotide sequence ID" value="NZ_AP022341.1"/>
</dbReference>
<dbReference type="EMBL" id="JAMWMK010000013">
    <property type="protein sequence ID" value="MDC4248223.1"/>
    <property type="molecule type" value="Genomic_DNA"/>
</dbReference>
<reference evidence="3 10" key="1">
    <citation type="submission" date="2016-01" db="EMBL/GenBank/DDBJ databases">
        <title>Molecular Mechanisms for transfer of large genomic segments between Enterococcus faecium strains.</title>
        <authorList>
            <person name="Garcia-Solache M.A."/>
            <person name="Lebreton F."/>
            <person name="Mclaughlin R.E."/>
            <person name="Whiteaker J.D."/>
            <person name="Gilmore M.S."/>
            <person name="Rice L.B."/>
        </authorList>
    </citation>
    <scope>NUCLEOTIDE SEQUENCE [LARGE SCALE GENOMIC DNA]</scope>
    <source>
        <strain evidence="3 10">D344RRF x C68</strain>
    </source>
</reference>
<reference evidence="2 14" key="5">
    <citation type="submission" date="2019-10" db="EMBL/GenBank/DDBJ databases">
        <title>Evolutionary dynamics of vancomycin-resistant Enterococcus faecium during gastrointestinal tract colonization and bloodstream infection in immunocompromised pediatric patients.</title>
        <authorList>
            <person name="Chilambi G.S."/>
            <person name="Nordstrom H.R."/>
            <person name="Evans D.R."/>
            <person name="Ferrolino J."/>
            <person name="Hayden R.T."/>
            <person name="Maron G.M."/>
            <person name="Vo A.N."/>
            <person name="Gilmore M.S."/>
            <person name="Wolf J."/>
            <person name="Rosch J.W."/>
            <person name="Van Tyne D."/>
        </authorList>
    </citation>
    <scope>NUCLEOTIDE SEQUENCE [LARGE SCALE GENOMIC DNA]</scope>
    <source>
        <strain evidence="2 14">VRECG27</strain>
    </source>
</reference>
<gene>
    <name evidence="3" type="ORF">AWT83_11940</name>
    <name evidence="7" type="ORF">B1P95_09220</name>
    <name evidence="8" type="ORF">DKP91_11575</name>
    <name evidence="9" type="ORF">DTPHA_601316</name>
    <name evidence="2" type="ORF">GBM73_02200</name>
    <name evidence="4" type="ORF">KYX88_11845</name>
    <name evidence="5" type="ORF">M3X98_09175</name>
    <name evidence="6" type="ORF">P6Z85_06080</name>
</gene>
<dbReference type="EMBL" id="JARPTX010000015">
    <property type="protein sequence ID" value="MDT2369726.1"/>
    <property type="molecule type" value="Genomic_DNA"/>
</dbReference>
<dbReference type="Proteomes" id="UP001139644">
    <property type="component" value="Unassembled WGS sequence"/>
</dbReference>
<evidence type="ECO:0000313" key="6">
    <source>
        <dbReference type="EMBL" id="MDT2369726.1"/>
    </source>
</evidence>
<dbReference type="Proteomes" id="UP000191171">
    <property type="component" value="Unassembled WGS sequence"/>
</dbReference>
<reference evidence="5" key="7">
    <citation type="submission" date="2022-05" db="EMBL/GenBank/DDBJ databases">
        <title>Draft genome sequences of Clostridium perfringens strains isolated from Peru.</title>
        <authorList>
            <person name="Hurtado R."/>
            <person name="Lima L."/>
            <person name="Sousa T."/>
            <person name="Jaiswal A.K."/>
            <person name="Tiwari S."/>
            <person name="Maturrano L."/>
            <person name="Brenig B."/>
            <person name="Azevedo V."/>
        </authorList>
    </citation>
    <scope>NUCLEOTIDE SEQUENCE</scope>
    <source>
        <strain evidence="5">CP4</strain>
    </source>
</reference>
<dbReference type="EMBL" id="FKLM01000017">
    <property type="protein sequence ID" value="SAZ07212.1"/>
    <property type="molecule type" value="Genomic_DNA"/>
</dbReference>
<dbReference type="STRING" id="1352.AL014_06615"/>
<dbReference type="Proteomes" id="UP001141166">
    <property type="component" value="Unassembled WGS sequence"/>
</dbReference>
<reference evidence="9 11" key="2">
    <citation type="submission" date="2016-04" db="EMBL/GenBank/DDBJ databases">
        <authorList>
            <person name="Millard A."/>
        </authorList>
    </citation>
    <scope>NUCLEOTIDE SEQUENCE [LARGE SCALE GENOMIC DNA]</scope>
    <source>
        <strain evidence="9">Isolate 22</strain>
    </source>
</reference>
<dbReference type="AlphaFoldDB" id="A0A133CGA8"/>